<sequence length="74" mass="8336">MTRANVRTPVKLHRNVTLIRTSEPILAEELLARKTLARLVLARLSETVLLVKPDEADAAVDELRKMGHTPRIAR</sequence>
<accession>A0ABT6F8R2</accession>
<comment type="caution">
    <text evidence="1">The sequence shown here is derived from an EMBL/GenBank/DDBJ whole genome shotgun (WGS) entry which is preliminary data.</text>
</comment>
<reference evidence="1 2" key="1">
    <citation type="submission" date="2023-03" db="EMBL/GenBank/DDBJ databases">
        <title>Paludisphaera mucosa sp. nov. a novel planctomycete from northern fen.</title>
        <authorList>
            <person name="Ivanova A."/>
        </authorList>
    </citation>
    <scope>NUCLEOTIDE SEQUENCE [LARGE SCALE GENOMIC DNA]</scope>
    <source>
        <strain evidence="1 2">Pla2</strain>
    </source>
</reference>
<gene>
    <name evidence="1" type="ORF">PZE19_08865</name>
</gene>
<proteinExistence type="predicted"/>
<dbReference type="EMBL" id="JARRAG010000001">
    <property type="protein sequence ID" value="MDG3003881.1"/>
    <property type="molecule type" value="Genomic_DNA"/>
</dbReference>
<keyword evidence="2" id="KW-1185">Reference proteome</keyword>
<dbReference type="RefSeq" id="WP_277860226.1">
    <property type="nucleotide sequence ID" value="NZ_JARRAG010000001.1"/>
</dbReference>
<evidence type="ECO:0000313" key="2">
    <source>
        <dbReference type="Proteomes" id="UP001216907"/>
    </source>
</evidence>
<evidence type="ECO:0000313" key="1">
    <source>
        <dbReference type="EMBL" id="MDG3003881.1"/>
    </source>
</evidence>
<protein>
    <submittedName>
        <fullName evidence="1">Uncharacterized protein</fullName>
    </submittedName>
</protein>
<dbReference type="Proteomes" id="UP001216907">
    <property type="component" value="Unassembled WGS sequence"/>
</dbReference>
<organism evidence="1 2">
    <name type="scientific">Paludisphaera mucosa</name>
    <dbReference type="NCBI Taxonomy" id="3030827"/>
    <lineage>
        <taxon>Bacteria</taxon>
        <taxon>Pseudomonadati</taxon>
        <taxon>Planctomycetota</taxon>
        <taxon>Planctomycetia</taxon>
        <taxon>Isosphaerales</taxon>
        <taxon>Isosphaeraceae</taxon>
        <taxon>Paludisphaera</taxon>
    </lineage>
</organism>
<name>A0ABT6F8R2_9BACT</name>